<evidence type="ECO:0000313" key="3">
    <source>
        <dbReference type="Proteomes" id="UP000245959"/>
    </source>
</evidence>
<sequence length="183" mass="20536">MKKAFLFLAALTACIAGAAELELVKAFYGSKDRTADVTEAVRKNAIVIPGVLLAMPVDNNLLGGDPAPRAYKQLIVICRESGKEKKAVTGEKQTCIVLAEDFRPTEAFRMIGAYYGFADQWNNVTEKLRTAPVDVQVDNFNFGPDPAPSKPKSLIVIYCWKNKVRLLRLAEREIFFRDFYRKK</sequence>
<keyword evidence="1" id="KW-0732">Signal</keyword>
<dbReference type="OrthoDB" id="8883651at2"/>
<accession>A0A2U1B438</accession>
<reference evidence="2 3" key="1">
    <citation type="submission" date="2018-04" db="EMBL/GenBank/DDBJ databases">
        <title>Genomic Encyclopedia of Type Strains, Phase IV (KMG-IV): sequencing the most valuable type-strain genomes for metagenomic binning, comparative biology and taxonomic classification.</title>
        <authorList>
            <person name="Goeker M."/>
        </authorList>
    </citation>
    <scope>NUCLEOTIDE SEQUENCE [LARGE SCALE GENOMIC DNA]</scope>
    <source>
        <strain evidence="2 3">DSM 14823</strain>
    </source>
</reference>
<dbReference type="EMBL" id="QEKH01000009">
    <property type="protein sequence ID" value="PVY43361.1"/>
    <property type="molecule type" value="Genomic_DNA"/>
</dbReference>
<evidence type="ECO:0000256" key="1">
    <source>
        <dbReference type="SAM" id="SignalP"/>
    </source>
</evidence>
<organism evidence="2 3">
    <name type="scientific">Victivallis vadensis</name>
    <dbReference type="NCBI Taxonomy" id="172901"/>
    <lineage>
        <taxon>Bacteria</taxon>
        <taxon>Pseudomonadati</taxon>
        <taxon>Lentisphaerota</taxon>
        <taxon>Lentisphaeria</taxon>
        <taxon>Victivallales</taxon>
        <taxon>Victivallaceae</taxon>
        <taxon>Victivallis</taxon>
    </lineage>
</organism>
<gene>
    <name evidence="2" type="ORF">C8D82_10946</name>
</gene>
<feature type="signal peptide" evidence="1">
    <location>
        <begin position="1"/>
        <end position="18"/>
    </location>
</feature>
<comment type="caution">
    <text evidence="2">The sequence shown here is derived from an EMBL/GenBank/DDBJ whole genome shotgun (WGS) entry which is preliminary data.</text>
</comment>
<proteinExistence type="predicted"/>
<dbReference type="RefSeq" id="WP_116883544.1">
    <property type="nucleotide sequence ID" value="NZ_CABMMC010000045.1"/>
</dbReference>
<feature type="chain" id="PRO_5015724327" evidence="1">
    <location>
        <begin position="19"/>
        <end position="183"/>
    </location>
</feature>
<name>A0A2U1B438_9BACT</name>
<protein>
    <submittedName>
        <fullName evidence="2">Uncharacterized protein</fullName>
    </submittedName>
</protein>
<evidence type="ECO:0000313" key="2">
    <source>
        <dbReference type="EMBL" id="PVY43361.1"/>
    </source>
</evidence>
<keyword evidence="3" id="KW-1185">Reference proteome</keyword>
<dbReference type="Proteomes" id="UP000245959">
    <property type="component" value="Unassembled WGS sequence"/>
</dbReference>
<dbReference type="GeneID" id="78294849"/>
<dbReference type="AlphaFoldDB" id="A0A2U1B438"/>